<organism evidence="1 2">
    <name type="scientific">Cytobacillus firmus</name>
    <name type="common">Bacillus firmus</name>
    <dbReference type="NCBI Taxonomy" id="1399"/>
    <lineage>
        <taxon>Bacteria</taxon>
        <taxon>Bacillati</taxon>
        <taxon>Bacillota</taxon>
        <taxon>Bacilli</taxon>
        <taxon>Bacillales</taxon>
        <taxon>Bacillaceae</taxon>
        <taxon>Cytobacillus</taxon>
    </lineage>
</organism>
<evidence type="ECO:0000313" key="2">
    <source>
        <dbReference type="Proteomes" id="UP000252731"/>
    </source>
</evidence>
<gene>
    <name evidence="1" type="ORF">DFO70_12525</name>
</gene>
<dbReference type="OrthoDB" id="2941833at2"/>
<name>A0A366JHS0_CYTFI</name>
<evidence type="ECO:0000313" key="1">
    <source>
        <dbReference type="EMBL" id="RBP86558.1"/>
    </source>
</evidence>
<accession>A0A366JHS0</accession>
<protein>
    <submittedName>
        <fullName evidence="1">Uncharacterized protein</fullName>
    </submittedName>
</protein>
<proteinExistence type="predicted"/>
<dbReference type="Proteomes" id="UP000252731">
    <property type="component" value="Unassembled WGS sequence"/>
</dbReference>
<sequence>MKYIFITILHNMKLNAILNKGFELAPGTRISNGPDVRSNILKTDLMMWTAGVHSVDEFDNTVYYYKIGEFPEIKTKDEMDQKGTAYTFYFLREAQGFVTDLWFVKDNGIYVRDGFLITYVNKIEEGATFKASLTETFKAASGEYGEFVFTKKEVEAAKQNFEPFSLDDFNLDNMGFKYTNFDHFYKSSNAQRIHKAHYFTLGARNNSAIPMKIVSYCTALECLFSTAKTEINHRIAERVAAMLGTSQEDKKDLFKFIKKAYDYRSTIVHGSNIKGSEETLAPVSIRLDSILRQLLSGNHEIFTKSDSEIDEFFIELIFN</sequence>
<comment type="caution">
    <text evidence="1">The sequence shown here is derived from an EMBL/GenBank/DDBJ whole genome shotgun (WGS) entry which is preliminary data.</text>
</comment>
<dbReference type="RefSeq" id="WP_113885520.1">
    <property type="nucleotide sequence ID" value="NZ_QNSF01000025.1"/>
</dbReference>
<dbReference type="AlphaFoldDB" id="A0A366JHS0"/>
<reference evidence="1 2" key="1">
    <citation type="submission" date="2018-06" db="EMBL/GenBank/DDBJ databases">
        <title>Freshwater and sediment microbial communities from various areas in North America, analyzing microbe dynamics in response to fracking.</title>
        <authorList>
            <person name="Lamendella R."/>
        </authorList>
    </citation>
    <scope>NUCLEOTIDE SEQUENCE [LARGE SCALE GENOMIC DNA]</scope>
    <source>
        <strain evidence="1 2">14_TX</strain>
    </source>
</reference>
<keyword evidence="2" id="KW-1185">Reference proteome</keyword>
<dbReference type="EMBL" id="QNSF01000025">
    <property type="protein sequence ID" value="RBP86558.1"/>
    <property type="molecule type" value="Genomic_DNA"/>
</dbReference>